<name>A0ABY7CML6_9BASI</name>
<dbReference type="GeneID" id="77810485"/>
<proteinExistence type="predicted"/>
<evidence type="ECO:0000256" key="2">
    <source>
        <dbReference type="SAM" id="MobiDB-lite"/>
    </source>
</evidence>
<feature type="coiled-coil region" evidence="1">
    <location>
        <begin position="58"/>
        <end position="120"/>
    </location>
</feature>
<dbReference type="Proteomes" id="UP001164743">
    <property type="component" value="Chromosome 5A"/>
</dbReference>
<evidence type="ECO:0000313" key="3">
    <source>
        <dbReference type="EMBL" id="WAQ85217.1"/>
    </source>
</evidence>
<dbReference type="RefSeq" id="XP_053020772.1">
    <property type="nucleotide sequence ID" value="XM_053169590.1"/>
</dbReference>
<evidence type="ECO:0008006" key="5">
    <source>
        <dbReference type="Google" id="ProtNLM"/>
    </source>
</evidence>
<protein>
    <recommendedName>
        <fullName evidence="5">Pericentrin/AKAP-450 centrosomal targeting domain-containing protein</fullName>
    </recommendedName>
</protein>
<evidence type="ECO:0000256" key="1">
    <source>
        <dbReference type="SAM" id="Coils"/>
    </source>
</evidence>
<sequence>MSEADSSSTTGLLEGSSTSSSPGLTQGVVRAGELPMFLLIRQEHERRDRDENDLWMENEKLKDDLKKLKQKERKMLKTEKVVQGQLMYSEEERYRLEGELNQANDKCHFQQKQLVEIAEQLRLAKLELESIRSSLDVSRLEEQKIGNKKQENDKLKRVEESEISRSYQNQLKRLFDAQESLQILELKQHIDAQETMITDLNRTISELFSSRELLASVEPSVEHYTPFLSEEIRYPDNQIHSLEAQETKTVAMHGTQQVTCSTLSSRKYLTSDKKSMKDLKRTDSWGKILFNIMFCIREMIGTVLSNDFWR</sequence>
<gene>
    <name evidence="3" type="ORF">PtA15_5A791</name>
</gene>
<feature type="compositionally biased region" description="Low complexity" evidence="2">
    <location>
        <begin position="1"/>
        <end position="25"/>
    </location>
</feature>
<accession>A0ABY7CML6</accession>
<dbReference type="EMBL" id="CP110425">
    <property type="protein sequence ID" value="WAQ85217.1"/>
    <property type="molecule type" value="Genomic_DNA"/>
</dbReference>
<keyword evidence="1" id="KW-0175">Coiled coil</keyword>
<reference evidence="3" key="1">
    <citation type="submission" date="2022-10" db="EMBL/GenBank/DDBJ databases">
        <title>Puccinia triticina Genome sequencing and assembly.</title>
        <authorList>
            <person name="Li C."/>
        </authorList>
    </citation>
    <scope>NUCLEOTIDE SEQUENCE</scope>
    <source>
        <strain evidence="3">Pt15</strain>
    </source>
</reference>
<keyword evidence="4" id="KW-1185">Reference proteome</keyword>
<organism evidence="3 4">
    <name type="scientific">Puccinia triticina</name>
    <dbReference type="NCBI Taxonomy" id="208348"/>
    <lineage>
        <taxon>Eukaryota</taxon>
        <taxon>Fungi</taxon>
        <taxon>Dikarya</taxon>
        <taxon>Basidiomycota</taxon>
        <taxon>Pucciniomycotina</taxon>
        <taxon>Pucciniomycetes</taxon>
        <taxon>Pucciniales</taxon>
        <taxon>Pucciniaceae</taxon>
        <taxon>Puccinia</taxon>
    </lineage>
</organism>
<evidence type="ECO:0000313" key="4">
    <source>
        <dbReference type="Proteomes" id="UP001164743"/>
    </source>
</evidence>
<feature type="region of interest" description="Disordered" evidence="2">
    <location>
        <begin position="1"/>
        <end position="26"/>
    </location>
</feature>